<keyword evidence="5" id="KW-1185">Reference proteome</keyword>
<organism evidence="4 5">
    <name type="scientific">Streptomyces siamensis</name>
    <dbReference type="NCBI Taxonomy" id="1274986"/>
    <lineage>
        <taxon>Bacteria</taxon>
        <taxon>Bacillati</taxon>
        <taxon>Actinomycetota</taxon>
        <taxon>Actinomycetes</taxon>
        <taxon>Kitasatosporales</taxon>
        <taxon>Streptomycetaceae</taxon>
        <taxon>Streptomyces</taxon>
    </lineage>
</organism>
<gene>
    <name evidence="2" type="primary">ureD</name>
    <name evidence="4" type="ORF">GCM10023335_83130</name>
</gene>
<feature type="compositionally biased region" description="Low complexity" evidence="3">
    <location>
        <begin position="68"/>
        <end position="81"/>
    </location>
</feature>
<dbReference type="InterPro" id="IPR002669">
    <property type="entry name" value="UreD"/>
</dbReference>
<dbReference type="Pfam" id="PF01774">
    <property type="entry name" value="UreD"/>
    <property type="match status" value="1"/>
</dbReference>
<name>A0ABP9JQM8_9ACTN</name>
<evidence type="ECO:0000313" key="5">
    <source>
        <dbReference type="Proteomes" id="UP001501759"/>
    </source>
</evidence>
<evidence type="ECO:0000256" key="1">
    <source>
        <dbReference type="ARBA" id="ARBA00023186"/>
    </source>
</evidence>
<keyword evidence="2" id="KW-0963">Cytoplasm</keyword>
<evidence type="ECO:0000256" key="2">
    <source>
        <dbReference type="HAMAP-Rule" id="MF_01384"/>
    </source>
</evidence>
<comment type="subcellular location">
    <subcellularLocation>
        <location evidence="2">Cytoplasm</location>
    </subcellularLocation>
</comment>
<feature type="region of interest" description="Disordered" evidence="3">
    <location>
        <begin position="1"/>
        <end position="108"/>
    </location>
</feature>
<comment type="caution">
    <text evidence="4">The sequence shown here is derived from an EMBL/GenBank/DDBJ whole genome shotgun (WGS) entry which is preliminary data.</text>
</comment>
<evidence type="ECO:0000256" key="3">
    <source>
        <dbReference type="SAM" id="MobiDB-lite"/>
    </source>
</evidence>
<comment type="similarity">
    <text evidence="2">Belongs to the UreD family.</text>
</comment>
<dbReference type="Proteomes" id="UP001501759">
    <property type="component" value="Unassembled WGS sequence"/>
</dbReference>
<comment type="subunit">
    <text evidence="2">UreD, UreF and UreG form a complex that acts as a GTP-hydrolysis-dependent molecular chaperone, activating the urease apoprotein by helping to assemble the nickel containing metallocenter of UreC. The UreE protein probably delivers the nickel.</text>
</comment>
<accession>A0ABP9JQM8</accession>
<proteinExistence type="inferred from homology"/>
<dbReference type="HAMAP" id="MF_01384">
    <property type="entry name" value="UreD"/>
    <property type="match status" value="1"/>
</dbReference>
<evidence type="ECO:0000313" key="4">
    <source>
        <dbReference type="EMBL" id="GAA5036316.1"/>
    </source>
</evidence>
<keyword evidence="2" id="KW-0996">Nickel insertion</keyword>
<reference evidence="5" key="1">
    <citation type="journal article" date="2019" name="Int. J. Syst. Evol. Microbiol.">
        <title>The Global Catalogue of Microorganisms (GCM) 10K type strain sequencing project: providing services to taxonomists for standard genome sequencing and annotation.</title>
        <authorList>
            <consortium name="The Broad Institute Genomics Platform"/>
            <consortium name="The Broad Institute Genome Sequencing Center for Infectious Disease"/>
            <person name="Wu L."/>
            <person name="Ma J."/>
        </authorList>
    </citation>
    <scope>NUCLEOTIDE SEQUENCE [LARGE SCALE GENOMIC DNA]</scope>
    <source>
        <strain evidence="5">JCM 18409</strain>
    </source>
</reference>
<protein>
    <recommendedName>
        <fullName evidence="2">Urease accessory protein UreD</fullName>
    </recommendedName>
</protein>
<keyword evidence="1 2" id="KW-0143">Chaperone</keyword>
<sequence>MDGVNRTDGVRRTGEVGPVGDFGRSNGVGPVDDLGRANGGGPARDVGPVDGVGPTLGATPSADGSGPGRPSRQGGASRAGRLTTAGVRATARIAARDDGRGGTSLPVLEGEGPLAVRRIRSHGPEARVMLVGAMSGPLGGDHLTVEARADEGARLRVGSAAATIALPGQNKGEARYDVRLSVADGGELHWLPEQLISAGGSDLCVSSRIDLQGRARLVFREEQVLGRVGEEPGRLTSRLVVRLDGRALLDQELACGPGAPGGWDGPAVLAGLRAVGQLVVVRPEFADHLPEPRMLGEYTAMAPLAGPAVLVTALAPDGLGLRRVLDEALRLLD</sequence>
<comment type="function">
    <text evidence="2">Required for maturation of urease via the functional incorporation of the urease nickel metallocenter.</text>
</comment>
<dbReference type="EMBL" id="BAABKB010000045">
    <property type="protein sequence ID" value="GAA5036316.1"/>
    <property type="molecule type" value="Genomic_DNA"/>
</dbReference>